<evidence type="ECO:0000256" key="4">
    <source>
        <dbReference type="ARBA" id="ARBA00023002"/>
    </source>
</evidence>
<dbReference type="EMBL" id="SLWS01000003">
    <property type="protein sequence ID" value="TCO60827.1"/>
    <property type="molecule type" value="Genomic_DNA"/>
</dbReference>
<evidence type="ECO:0000313" key="8">
    <source>
        <dbReference type="EMBL" id="TCO60827.1"/>
    </source>
</evidence>
<evidence type="ECO:0000256" key="6">
    <source>
        <dbReference type="ARBA" id="ARBA00023033"/>
    </source>
</evidence>
<dbReference type="PRINTS" id="PR00359">
    <property type="entry name" value="BP450"/>
</dbReference>
<protein>
    <recommendedName>
        <fullName evidence="10">Cytochrome P450</fullName>
    </recommendedName>
</protein>
<keyword evidence="6 7" id="KW-0503">Monooxygenase</keyword>
<reference evidence="8 9" key="1">
    <citation type="submission" date="2019-03" db="EMBL/GenBank/DDBJ databases">
        <title>Genomic Encyclopedia of Type Strains, Phase IV (KMG-IV): sequencing the most valuable type-strain genomes for metagenomic binning, comparative biology and taxonomic classification.</title>
        <authorList>
            <person name="Goeker M."/>
        </authorList>
    </citation>
    <scope>NUCLEOTIDE SEQUENCE [LARGE SCALE GENOMIC DNA]</scope>
    <source>
        <strain evidence="8 9">DSM 45934</strain>
    </source>
</reference>
<dbReference type="SUPFAM" id="SSF48264">
    <property type="entry name" value="Cytochrome P450"/>
    <property type="match status" value="1"/>
</dbReference>
<evidence type="ECO:0000256" key="5">
    <source>
        <dbReference type="ARBA" id="ARBA00023004"/>
    </source>
</evidence>
<dbReference type="PANTHER" id="PTHR46696:SF4">
    <property type="entry name" value="BIOTIN BIOSYNTHESIS CYTOCHROME P450"/>
    <property type="match status" value="1"/>
</dbReference>
<dbReference type="GO" id="GO:0006707">
    <property type="term" value="P:cholesterol catabolic process"/>
    <property type="evidence" value="ECO:0007669"/>
    <property type="project" value="TreeGrafter"/>
</dbReference>
<name>A0A4R2JPA8_9PSEU</name>
<dbReference type="CDD" id="cd20625">
    <property type="entry name" value="CYP164-like"/>
    <property type="match status" value="1"/>
</dbReference>
<evidence type="ECO:0000256" key="1">
    <source>
        <dbReference type="ARBA" id="ARBA00010617"/>
    </source>
</evidence>
<dbReference type="Gene3D" id="1.10.630.10">
    <property type="entry name" value="Cytochrome P450"/>
    <property type="match status" value="1"/>
</dbReference>
<dbReference type="GO" id="GO:0008395">
    <property type="term" value="F:steroid hydroxylase activity"/>
    <property type="evidence" value="ECO:0007669"/>
    <property type="project" value="TreeGrafter"/>
</dbReference>
<sequence>MNRARSGLIWAIRYGLPGVGLRVATARGDLIARVVADPEVLADPFPVYEQLRAQGPVASNPFIRATTHHATANMILRNDEFVDGDVPLADSRLGRLVSAASDPHSLGPFEAPSLLGLHPPEHTRIRRLVSRAFTPKAVAQFGDRIQQIADELLDDIIAGPPVFDLMETYASLLPVTVIAEMLGVPTAMRKQFLAWGNDGALTLDPGLSWRDYKRAQVAVRTSHHWLDQHIANLRANPGEDLLSQLVQVVDEGDRLTDTELRVTALLILGAGFETTVNLIGNGAALLLAHPEQLDLLRDDPGRWNNAIGEILRYDSPVQITLRTAGRDTHLLDRPIRKGRSVIVMLGGANRDPAVFTDPHRFDIGRENAREHLAFSAGIHYCLGAQLARLEAAIALRTLFDRLPELTSSGAPTRGGTRVLRGYRQLPLRAGRAASQTATNRTTVTENA</sequence>
<organism evidence="8 9">
    <name type="scientific">Actinocrispum wychmicini</name>
    <dbReference type="NCBI Taxonomy" id="1213861"/>
    <lineage>
        <taxon>Bacteria</taxon>
        <taxon>Bacillati</taxon>
        <taxon>Actinomycetota</taxon>
        <taxon>Actinomycetes</taxon>
        <taxon>Pseudonocardiales</taxon>
        <taxon>Pseudonocardiaceae</taxon>
        <taxon>Actinocrispum</taxon>
    </lineage>
</organism>
<dbReference type="RefSeq" id="WP_132116096.1">
    <property type="nucleotide sequence ID" value="NZ_SLWS01000003.1"/>
</dbReference>
<evidence type="ECO:0000256" key="3">
    <source>
        <dbReference type="ARBA" id="ARBA00022723"/>
    </source>
</evidence>
<dbReference type="PANTHER" id="PTHR46696">
    <property type="entry name" value="P450, PUTATIVE (EUROFUNG)-RELATED"/>
    <property type="match status" value="1"/>
</dbReference>
<dbReference type="InterPro" id="IPR002397">
    <property type="entry name" value="Cyt_P450_B"/>
</dbReference>
<dbReference type="OrthoDB" id="142769at2"/>
<dbReference type="GO" id="GO:0036199">
    <property type="term" value="F:cholest-4-en-3-one 26-monooxygenase activity"/>
    <property type="evidence" value="ECO:0007669"/>
    <property type="project" value="TreeGrafter"/>
</dbReference>
<comment type="similarity">
    <text evidence="1 7">Belongs to the cytochrome P450 family.</text>
</comment>
<dbReference type="InterPro" id="IPR036396">
    <property type="entry name" value="Cyt_P450_sf"/>
</dbReference>
<comment type="caution">
    <text evidence="8">The sequence shown here is derived from an EMBL/GenBank/DDBJ whole genome shotgun (WGS) entry which is preliminary data.</text>
</comment>
<dbReference type="InterPro" id="IPR017972">
    <property type="entry name" value="Cyt_P450_CS"/>
</dbReference>
<keyword evidence="9" id="KW-1185">Reference proteome</keyword>
<gene>
    <name evidence="8" type="ORF">EV192_103408</name>
</gene>
<keyword evidence="3 7" id="KW-0479">Metal-binding</keyword>
<dbReference type="PROSITE" id="PS00086">
    <property type="entry name" value="CYTOCHROME_P450"/>
    <property type="match status" value="1"/>
</dbReference>
<dbReference type="InterPro" id="IPR001128">
    <property type="entry name" value="Cyt_P450"/>
</dbReference>
<evidence type="ECO:0000313" key="9">
    <source>
        <dbReference type="Proteomes" id="UP000295680"/>
    </source>
</evidence>
<evidence type="ECO:0000256" key="7">
    <source>
        <dbReference type="RuleBase" id="RU000461"/>
    </source>
</evidence>
<dbReference type="FunFam" id="1.10.630.10:FF:000018">
    <property type="entry name" value="Cytochrome P450 monooxygenase"/>
    <property type="match status" value="1"/>
</dbReference>
<keyword evidence="4 7" id="KW-0560">Oxidoreductase</keyword>
<dbReference type="Pfam" id="PF00067">
    <property type="entry name" value="p450"/>
    <property type="match status" value="2"/>
</dbReference>
<evidence type="ECO:0000256" key="2">
    <source>
        <dbReference type="ARBA" id="ARBA00022617"/>
    </source>
</evidence>
<dbReference type="Proteomes" id="UP000295680">
    <property type="component" value="Unassembled WGS sequence"/>
</dbReference>
<dbReference type="GO" id="GO:0020037">
    <property type="term" value="F:heme binding"/>
    <property type="evidence" value="ECO:0007669"/>
    <property type="project" value="InterPro"/>
</dbReference>
<evidence type="ECO:0008006" key="10">
    <source>
        <dbReference type="Google" id="ProtNLM"/>
    </source>
</evidence>
<accession>A0A4R2JPA8</accession>
<keyword evidence="5 7" id="KW-0408">Iron</keyword>
<dbReference type="AlphaFoldDB" id="A0A4R2JPA8"/>
<proteinExistence type="inferred from homology"/>
<dbReference type="GO" id="GO:0005506">
    <property type="term" value="F:iron ion binding"/>
    <property type="evidence" value="ECO:0007669"/>
    <property type="project" value="InterPro"/>
</dbReference>
<keyword evidence="2 7" id="KW-0349">Heme</keyword>